<sequence length="115" mass="12433">MVASISYPTVYNPIRSTSIRWISKKWELLPAVIGTFLASGLMHELIFYHIRSQKASVGGGGSTAFGGVCGGSSMPTVGRCKADVEARMEIISFINFVKGLNLATRKDLLTTSYKA</sequence>
<proteinExistence type="predicted"/>
<protein>
    <recommendedName>
        <fullName evidence="3">Wax synthase domain-containing protein</fullName>
    </recommendedName>
</protein>
<dbReference type="EMBL" id="VDCV01000006">
    <property type="protein sequence ID" value="KAB5551515.1"/>
    <property type="molecule type" value="Genomic_DNA"/>
</dbReference>
<name>A0A5N5M922_9ROSI</name>
<reference evidence="2" key="1">
    <citation type="journal article" date="2019" name="Gigascience">
        <title>De novo genome assembly of the endangered Acer yangbiense, a plant species with extremely small populations endemic to Yunnan Province, China.</title>
        <authorList>
            <person name="Yang J."/>
            <person name="Wariss H.M."/>
            <person name="Tao L."/>
            <person name="Zhang R."/>
            <person name="Yun Q."/>
            <person name="Hollingsworth P."/>
            <person name="Dao Z."/>
            <person name="Luo G."/>
            <person name="Guo H."/>
            <person name="Ma Y."/>
            <person name="Sun W."/>
        </authorList>
    </citation>
    <scope>NUCLEOTIDE SEQUENCE [LARGE SCALE GENOMIC DNA]</scope>
    <source>
        <strain evidence="2">cv. br00</strain>
    </source>
</reference>
<dbReference type="GO" id="GO:0006629">
    <property type="term" value="P:lipid metabolic process"/>
    <property type="evidence" value="ECO:0007669"/>
    <property type="project" value="InterPro"/>
</dbReference>
<comment type="caution">
    <text evidence="1">The sequence shown here is derived from an EMBL/GenBank/DDBJ whole genome shotgun (WGS) entry which is preliminary data.</text>
</comment>
<accession>A0A5N5M922</accession>
<organism evidence="1 2">
    <name type="scientific">Salix brachista</name>
    <dbReference type="NCBI Taxonomy" id="2182728"/>
    <lineage>
        <taxon>Eukaryota</taxon>
        <taxon>Viridiplantae</taxon>
        <taxon>Streptophyta</taxon>
        <taxon>Embryophyta</taxon>
        <taxon>Tracheophyta</taxon>
        <taxon>Spermatophyta</taxon>
        <taxon>Magnoliopsida</taxon>
        <taxon>eudicotyledons</taxon>
        <taxon>Gunneridae</taxon>
        <taxon>Pentapetalae</taxon>
        <taxon>rosids</taxon>
        <taxon>fabids</taxon>
        <taxon>Malpighiales</taxon>
        <taxon>Salicaceae</taxon>
        <taxon>Saliceae</taxon>
        <taxon>Salix</taxon>
    </lineage>
</organism>
<evidence type="ECO:0000313" key="1">
    <source>
        <dbReference type="EMBL" id="KAB5551515.1"/>
    </source>
</evidence>
<evidence type="ECO:0000313" key="2">
    <source>
        <dbReference type="Proteomes" id="UP000326939"/>
    </source>
</evidence>
<dbReference type="PANTHER" id="PTHR31595:SF38">
    <property type="entry name" value="MBOAT (MEMBRANE BOUND O-ACYL TRANSFERASE) FAMILY PROTEIN"/>
    <property type="match status" value="1"/>
</dbReference>
<dbReference type="InterPro" id="IPR044851">
    <property type="entry name" value="Wax_synthase"/>
</dbReference>
<evidence type="ECO:0008006" key="3">
    <source>
        <dbReference type="Google" id="ProtNLM"/>
    </source>
</evidence>
<dbReference type="AlphaFoldDB" id="A0A5N5M922"/>
<gene>
    <name evidence="1" type="ORF">DKX38_008826</name>
</gene>
<keyword evidence="2" id="KW-1185">Reference proteome</keyword>
<dbReference type="GO" id="GO:0008374">
    <property type="term" value="F:O-acyltransferase activity"/>
    <property type="evidence" value="ECO:0007669"/>
    <property type="project" value="InterPro"/>
</dbReference>
<dbReference type="PANTHER" id="PTHR31595">
    <property type="entry name" value="LONG-CHAIN-ALCOHOL O-FATTY-ACYLTRANSFERASE 3-RELATED"/>
    <property type="match status" value="1"/>
</dbReference>
<dbReference type="Proteomes" id="UP000326939">
    <property type="component" value="Chromosome 6"/>
</dbReference>